<dbReference type="Pfam" id="PF07729">
    <property type="entry name" value="FCD"/>
    <property type="match status" value="1"/>
</dbReference>
<keyword evidence="1" id="KW-0805">Transcription regulation</keyword>
<reference evidence="6" key="1">
    <citation type="submission" date="2016-10" db="EMBL/GenBank/DDBJ databases">
        <authorList>
            <person name="Varghese N."/>
            <person name="Submissions S."/>
        </authorList>
    </citation>
    <scope>NUCLEOTIDE SEQUENCE [LARGE SCALE GENOMIC DNA]</scope>
    <source>
        <strain evidence="6">DSM 44654</strain>
    </source>
</reference>
<dbReference type="PROSITE" id="PS50949">
    <property type="entry name" value="HTH_GNTR"/>
    <property type="match status" value="1"/>
</dbReference>
<dbReference type="OrthoDB" id="4084810at2"/>
<dbReference type="SMART" id="SM00345">
    <property type="entry name" value="HTH_GNTR"/>
    <property type="match status" value="1"/>
</dbReference>
<dbReference type="SMART" id="SM00895">
    <property type="entry name" value="FCD"/>
    <property type="match status" value="1"/>
</dbReference>
<dbReference type="SUPFAM" id="SSF46785">
    <property type="entry name" value="Winged helix' DNA-binding domain"/>
    <property type="match status" value="1"/>
</dbReference>
<evidence type="ECO:0000256" key="1">
    <source>
        <dbReference type="ARBA" id="ARBA00023015"/>
    </source>
</evidence>
<dbReference type="Gene3D" id="1.10.10.10">
    <property type="entry name" value="Winged helix-like DNA-binding domain superfamily/Winged helix DNA-binding domain"/>
    <property type="match status" value="1"/>
</dbReference>
<evidence type="ECO:0000259" key="4">
    <source>
        <dbReference type="PROSITE" id="PS50949"/>
    </source>
</evidence>
<dbReference type="STRING" id="218821.SAMN05421837_10669"/>
<dbReference type="PANTHER" id="PTHR43537:SF5">
    <property type="entry name" value="UXU OPERON TRANSCRIPTIONAL REGULATOR"/>
    <property type="match status" value="1"/>
</dbReference>
<accession>A0A1H5R1Z1</accession>
<dbReference type="InterPro" id="IPR000524">
    <property type="entry name" value="Tscrpt_reg_HTH_GntR"/>
</dbReference>
<sequence length="231" mass="25396">MVSYMISASSGRPVTKSQLAYETIKARILDGRYGPGYRLVLDQIGRELDVSAVPVREALRRLEAEELIEFERNVGARVIAIDPTEYRHAMQTVAIVEGAATGLAAPLLTPSDLAKARALNERMRRSLAEFDPLTFTALNAEFHEVLFSACPNPNLVDLVQRCWTRLAAVRDSTFASVPGRAPASVEEHERLLALIEDGGEPAEVEQCAREHRLATLDAYLARTGLLAQPSE</sequence>
<dbReference type="GO" id="GO:0003700">
    <property type="term" value="F:DNA-binding transcription factor activity"/>
    <property type="evidence" value="ECO:0007669"/>
    <property type="project" value="InterPro"/>
</dbReference>
<dbReference type="Proteomes" id="UP000198878">
    <property type="component" value="Unassembled WGS sequence"/>
</dbReference>
<dbReference type="InterPro" id="IPR008920">
    <property type="entry name" value="TF_FadR/GntR_C"/>
</dbReference>
<dbReference type="AlphaFoldDB" id="A0A1H5R1Z1"/>
<dbReference type="GO" id="GO:0003677">
    <property type="term" value="F:DNA binding"/>
    <property type="evidence" value="ECO:0007669"/>
    <property type="project" value="UniProtKB-KW"/>
</dbReference>
<dbReference type="InterPro" id="IPR036390">
    <property type="entry name" value="WH_DNA-bd_sf"/>
</dbReference>
<dbReference type="EMBL" id="FNUJ01000006">
    <property type="protein sequence ID" value="SEF32084.1"/>
    <property type="molecule type" value="Genomic_DNA"/>
</dbReference>
<dbReference type="CDD" id="cd07377">
    <property type="entry name" value="WHTH_GntR"/>
    <property type="match status" value="1"/>
</dbReference>
<feature type="domain" description="HTH gntR-type" evidence="4">
    <location>
        <begin position="14"/>
        <end position="81"/>
    </location>
</feature>
<dbReference type="RefSeq" id="WP_086673334.1">
    <property type="nucleotide sequence ID" value="NZ_FNUJ01000006.1"/>
</dbReference>
<organism evidence="5 6">
    <name type="scientific">Amycolatopsis pretoriensis</name>
    <dbReference type="NCBI Taxonomy" id="218821"/>
    <lineage>
        <taxon>Bacteria</taxon>
        <taxon>Bacillati</taxon>
        <taxon>Actinomycetota</taxon>
        <taxon>Actinomycetes</taxon>
        <taxon>Pseudonocardiales</taxon>
        <taxon>Pseudonocardiaceae</taxon>
        <taxon>Amycolatopsis</taxon>
    </lineage>
</organism>
<dbReference type="Pfam" id="PF00392">
    <property type="entry name" value="GntR"/>
    <property type="match status" value="1"/>
</dbReference>
<dbReference type="SUPFAM" id="SSF48008">
    <property type="entry name" value="GntR ligand-binding domain-like"/>
    <property type="match status" value="1"/>
</dbReference>
<dbReference type="PANTHER" id="PTHR43537">
    <property type="entry name" value="TRANSCRIPTIONAL REGULATOR, GNTR FAMILY"/>
    <property type="match status" value="1"/>
</dbReference>
<evidence type="ECO:0000313" key="5">
    <source>
        <dbReference type="EMBL" id="SEF32084.1"/>
    </source>
</evidence>
<proteinExistence type="predicted"/>
<evidence type="ECO:0000256" key="2">
    <source>
        <dbReference type="ARBA" id="ARBA00023125"/>
    </source>
</evidence>
<name>A0A1H5R1Z1_9PSEU</name>
<dbReference type="InterPro" id="IPR036388">
    <property type="entry name" value="WH-like_DNA-bd_sf"/>
</dbReference>
<dbReference type="Gene3D" id="1.20.120.530">
    <property type="entry name" value="GntR ligand-binding domain-like"/>
    <property type="match status" value="1"/>
</dbReference>
<evidence type="ECO:0000313" key="6">
    <source>
        <dbReference type="Proteomes" id="UP000198878"/>
    </source>
</evidence>
<dbReference type="InterPro" id="IPR011711">
    <property type="entry name" value="GntR_C"/>
</dbReference>
<keyword evidence="6" id="KW-1185">Reference proteome</keyword>
<keyword evidence="3" id="KW-0804">Transcription</keyword>
<keyword evidence="2 5" id="KW-0238">DNA-binding</keyword>
<evidence type="ECO:0000256" key="3">
    <source>
        <dbReference type="ARBA" id="ARBA00023163"/>
    </source>
</evidence>
<gene>
    <name evidence="5" type="ORF">SAMN05421837_10669</name>
</gene>
<protein>
    <submittedName>
        <fullName evidence="5">DNA-binding transcriptional regulator, GntR family</fullName>
    </submittedName>
</protein>